<dbReference type="PANTHER" id="PTHR33181">
    <property type="entry name" value="OS01G0778500 PROTEIN"/>
    <property type="match status" value="1"/>
</dbReference>
<accession>A0A9D4UFT0</accession>
<keyword evidence="2" id="KW-1185">Reference proteome</keyword>
<comment type="caution">
    <text evidence="1">The sequence shown here is derived from an EMBL/GenBank/DDBJ whole genome shotgun (WGS) entry which is preliminary data.</text>
</comment>
<name>A0A9D4UFT0_ADICA</name>
<evidence type="ECO:0000313" key="2">
    <source>
        <dbReference type="Proteomes" id="UP000886520"/>
    </source>
</evidence>
<evidence type="ECO:0000313" key="1">
    <source>
        <dbReference type="EMBL" id="KAI5066882.1"/>
    </source>
</evidence>
<dbReference type="PANTHER" id="PTHR33181:SF59">
    <property type="entry name" value="OVATE FAMILY PROTEIN"/>
    <property type="match status" value="1"/>
</dbReference>
<dbReference type="EMBL" id="JABFUD020000017">
    <property type="protein sequence ID" value="KAI5066882.1"/>
    <property type="molecule type" value="Genomic_DNA"/>
</dbReference>
<reference evidence="1" key="1">
    <citation type="submission" date="2021-01" db="EMBL/GenBank/DDBJ databases">
        <title>Adiantum capillus-veneris genome.</title>
        <authorList>
            <person name="Fang Y."/>
            <person name="Liao Q."/>
        </authorList>
    </citation>
    <scope>NUCLEOTIDE SEQUENCE</scope>
    <source>
        <strain evidence="1">H3</strain>
        <tissue evidence="1">Leaf</tissue>
    </source>
</reference>
<gene>
    <name evidence="1" type="ORF">GOP47_0017410</name>
</gene>
<organism evidence="1 2">
    <name type="scientific">Adiantum capillus-veneris</name>
    <name type="common">Maidenhair fern</name>
    <dbReference type="NCBI Taxonomy" id="13818"/>
    <lineage>
        <taxon>Eukaryota</taxon>
        <taxon>Viridiplantae</taxon>
        <taxon>Streptophyta</taxon>
        <taxon>Embryophyta</taxon>
        <taxon>Tracheophyta</taxon>
        <taxon>Polypodiopsida</taxon>
        <taxon>Polypodiidae</taxon>
        <taxon>Polypodiales</taxon>
        <taxon>Pteridineae</taxon>
        <taxon>Pteridaceae</taxon>
        <taxon>Vittarioideae</taxon>
        <taxon>Adiantum</taxon>
    </lineage>
</organism>
<dbReference type="AlphaFoldDB" id="A0A9D4UFT0"/>
<dbReference type="Proteomes" id="UP000886520">
    <property type="component" value="Chromosome 17"/>
</dbReference>
<sequence length="70" mass="8200">MAWLRRLVSPLLRIWSISIGRLRGERRGCAGESRSLMGAKQLYHQVQSCKYEDVHVMWSMLAQQPDRLRS</sequence>
<protein>
    <submittedName>
        <fullName evidence="1">Uncharacterized protein</fullName>
    </submittedName>
</protein>
<proteinExistence type="predicted"/>